<accession>A0ABW0AH83</accession>
<dbReference type="InterPro" id="IPR037883">
    <property type="entry name" value="Knr4/Smi1-like_sf"/>
</dbReference>
<evidence type="ECO:0000313" key="2">
    <source>
        <dbReference type="Proteomes" id="UP001596160"/>
    </source>
</evidence>
<organism evidence="1 2">
    <name type="scientific">Streptomyces amakusaensis</name>
    <dbReference type="NCBI Taxonomy" id="67271"/>
    <lineage>
        <taxon>Bacteria</taxon>
        <taxon>Bacillati</taxon>
        <taxon>Actinomycetota</taxon>
        <taxon>Actinomycetes</taxon>
        <taxon>Kitasatosporales</taxon>
        <taxon>Streptomycetaceae</taxon>
        <taxon>Streptomyces</taxon>
    </lineage>
</organism>
<gene>
    <name evidence="1" type="ORF">ACFPRH_15370</name>
</gene>
<evidence type="ECO:0000313" key="1">
    <source>
        <dbReference type="EMBL" id="MFC5153115.1"/>
    </source>
</evidence>
<dbReference type="SUPFAM" id="SSF160631">
    <property type="entry name" value="SMI1/KNR4-like"/>
    <property type="match status" value="1"/>
</dbReference>
<name>A0ABW0AH83_9ACTN</name>
<keyword evidence="2" id="KW-1185">Reference proteome</keyword>
<dbReference type="RefSeq" id="WP_344474320.1">
    <property type="nucleotide sequence ID" value="NZ_BAAASB010000004.1"/>
</dbReference>
<reference evidence="2" key="1">
    <citation type="journal article" date="2019" name="Int. J. Syst. Evol. Microbiol.">
        <title>The Global Catalogue of Microorganisms (GCM) 10K type strain sequencing project: providing services to taxonomists for standard genome sequencing and annotation.</title>
        <authorList>
            <consortium name="The Broad Institute Genomics Platform"/>
            <consortium name="The Broad Institute Genome Sequencing Center for Infectious Disease"/>
            <person name="Wu L."/>
            <person name="Ma J."/>
        </authorList>
    </citation>
    <scope>NUCLEOTIDE SEQUENCE [LARGE SCALE GENOMIC DNA]</scope>
    <source>
        <strain evidence="2">PCU 266</strain>
    </source>
</reference>
<comment type="caution">
    <text evidence="1">The sequence shown here is derived from an EMBL/GenBank/DDBJ whole genome shotgun (WGS) entry which is preliminary data.</text>
</comment>
<protein>
    <submittedName>
        <fullName evidence="1">SMI1/KNR4 family protein</fullName>
    </submittedName>
</protein>
<proteinExistence type="predicted"/>
<dbReference type="Proteomes" id="UP001596160">
    <property type="component" value="Unassembled WGS sequence"/>
</dbReference>
<dbReference type="EMBL" id="JBHSKP010000008">
    <property type="protein sequence ID" value="MFC5153115.1"/>
    <property type="molecule type" value="Genomic_DNA"/>
</dbReference>
<sequence>MEAEQLLRAVSPLVWPDSVELVCPEPGHRAGHTCLTVPEGTNVADVPEVLDNWYGSPLTEEGGLPAELPCGEEARWTHVWPFAGRWIAFGRRRGEDARPLLAVARRPAPSPDGLPPDASWLDRLVAVTGWSPSGAPGEVDWAAVEARLGTRLPNDYKRLHETFGEGLFDGYFNVYSPRDVIRHADFAVRAGQESWEPYPPFPAPGGVLHWAGTEDHHAFAWVTEGPDPDRWGLYATYEGIEEGIRFECTVTEFLFHQLTDPHHPFGVPAAFGAHWFHDHNGLKEDG</sequence>